<dbReference type="SUPFAM" id="SSF52096">
    <property type="entry name" value="ClpP/crotonase"/>
    <property type="match status" value="1"/>
</dbReference>
<dbReference type="Gene3D" id="3.90.226.10">
    <property type="entry name" value="2-enoyl-CoA Hydratase, Chain A, domain 1"/>
    <property type="match status" value="1"/>
</dbReference>
<dbReference type="Pfam" id="PF00378">
    <property type="entry name" value="ECH_1"/>
    <property type="match status" value="1"/>
</dbReference>
<evidence type="ECO:0000256" key="1">
    <source>
        <dbReference type="ARBA" id="ARBA00005254"/>
    </source>
</evidence>
<gene>
    <name evidence="2" type="ORF">Y5W_03205</name>
</gene>
<keyword evidence="3" id="KW-1185">Reference proteome</keyword>
<dbReference type="InterPro" id="IPR001753">
    <property type="entry name" value="Enoyl-CoA_hydra/iso"/>
</dbReference>
<dbReference type="PANTHER" id="PTHR42964:SF1">
    <property type="entry name" value="POLYKETIDE BIOSYNTHESIS ENOYL-COA HYDRATASE PKSH-RELATED"/>
    <property type="match status" value="1"/>
</dbReference>
<dbReference type="Proteomes" id="UP000662703">
    <property type="component" value="Unassembled WGS sequence"/>
</dbReference>
<evidence type="ECO:0000313" key="3">
    <source>
        <dbReference type="Proteomes" id="UP000662703"/>
    </source>
</evidence>
<protein>
    <submittedName>
        <fullName evidence="2">Enoyl-CoA hydratase</fullName>
    </submittedName>
</protein>
<organism evidence="2 3">
    <name type="scientific">Alloalcanivorax profundimaris</name>
    <dbReference type="NCBI Taxonomy" id="2735259"/>
    <lineage>
        <taxon>Bacteria</taxon>
        <taxon>Pseudomonadati</taxon>
        <taxon>Pseudomonadota</taxon>
        <taxon>Gammaproteobacteria</taxon>
        <taxon>Oceanospirillales</taxon>
        <taxon>Alcanivoracaceae</taxon>
        <taxon>Alloalcanivorax</taxon>
    </lineage>
</organism>
<dbReference type="EMBL" id="ARXX01000065">
    <property type="protein sequence ID" value="MBF5057911.1"/>
    <property type="molecule type" value="Genomic_DNA"/>
</dbReference>
<dbReference type="InterPro" id="IPR029045">
    <property type="entry name" value="ClpP/crotonase-like_dom_sf"/>
</dbReference>
<dbReference type="Gene3D" id="1.10.12.10">
    <property type="entry name" value="Lyase 2-enoyl-coa Hydratase, Chain A, domain 2"/>
    <property type="match status" value="1"/>
</dbReference>
<evidence type="ECO:0000313" key="2">
    <source>
        <dbReference type="EMBL" id="MBF5057911.1"/>
    </source>
</evidence>
<dbReference type="PANTHER" id="PTHR42964">
    <property type="entry name" value="ENOYL-COA HYDRATASE"/>
    <property type="match status" value="1"/>
</dbReference>
<comment type="similarity">
    <text evidence="1">Belongs to the enoyl-CoA hydratase/isomerase family.</text>
</comment>
<dbReference type="InterPro" id="IPR014748">
    <property type="entry name" value="Enoyl-CoA_hydra_C"/>
</dbReference>
<comment type="caution">
    <text evidence="2">The sequence shown here is derived from an EMBL/GenBank/DDBJ whole genome shotgun (WGS) entry which is preliminary data.</text>
</comment>
<accession>A0ABS0AUW8</accession>
<dbReference type="CDD" id="cd06558">
    <property type="entry name" value="crotonase-like"/>
    <property type="match status" value="1"/>
</dbReference>
<name>A0ABS0AUW8_9GAMM</name>
<sequence>MLHITLNRPEARNAMSLAMVEELMATFEAVERDESVRALVLRGGGGHFCAGGDIKDMAGARQKAADGDPEAFFRLNRRFGEMITRANRLPAVLITVLEGAVMGGGFGLACVSDVALAAGDARFALPETGLGVIPAQIAPFVVRRVGLTQARRLALTGARFDGHRALSLGVVHEVADSAEEVDKKLAELLTQVRRCAPGANRATKALVLDVDSVPMEALLDRAAREFADAVNGDEGQEGTLAFVQKRAPSWADDKEHR</sequence>
<reference evidence="2 3" key="1">
    <citation type="submission" date="2012-09" db="EMBL/GenBank/DDBJ databases">
        <title>Genome Sequence of alkane-degrading Bacterium Alcanivorax sp. 521-1.</title>
        <authorList>
            <person name="Lai Q."/>
            <person name="Shao Z."/>
        </authorList>
    </citation>
    <scope>NUCLEOTIDE SEQUENCE [LARGE SCALE GENOMIC DNA]</scope>
    <source>
        <strain evidence="2 3">521-1</strain>
    </source>
</reference>
<dbReference type="InterPro" id="IPR051683">
    <property type="entry name" value="Enoyl-CoA_Hydratase/Isomerase"/>
</dbReference>
<proteinExistence type="inferred from homology"/>